<organism evidence="3 4">
    <name type="scientific">Myodes glareolus</name>
    <name type="common">Bank vole</name>
    <name type="synonym">Clethrionomys glareolus</name>
    <dbReference type="NCBI Taxonomy" id="447135"/>
    <lineage>
        <taxon>Eukaryota</taxon>
        <taxon>Metazoa</taxon>
        <taxon>Chordata</taxon>
        <taxon>Craniata</taxon>
        <taxon>Vertebrata</taxon>
        <taxon>Euteleostomi</taxon>
        <taxon>Mammalia</taxon>
        <taxon>Eutheria</taxon>
        <taxon>Euarchontoglires</taxon>
        <taxon>Glires</taxon>
        <taxon>Rodentia</taxon>
        <taxon>Myomorpha</taxon>
        <taxon>Muroidea</taxon>
        <taxon>Cricetidae</taxon>
        <taxon>Arvicolinae</taxon>
        <taxon>Myodes</taxon>
    </lineage>
</organism>
<dbReference type="Proteomes" id="UP001488838">
    <property type="component" value="Unassembled WGS sequence"/>
</dbReference>
<sequence length="110" mass="12125">MMASALRDSGQQSTHDSLPSSPRPTLICCDFSGVTFEDVAVVFIQEEWGQLAPAQRTLYQEVMLENHGLLVSLGYPVPKSELMCRLEHRQELWRVMNDLSASVSAGKGSG</sequence>
<protein>
    <recommendedName>
        <fullName evidence="2">KRAB domain-containing protein</fullName>
    </recommendedName>
</protein>
<dbReference type="Pfam" id="PF01352">
    <property type="entry name" value="KRAB"/>
    <property type="match status" value="1"/>
</dbReference>
<evidence type="ECO:0000256" key="1">
    <source>
        <dbReference type="SAM" id="MobiDB-lite"/>
    </source>
</evidence>
<dbReference type="PANTHER" id="PTHR23232">
    <property type="entry name" value="KRAB DOMAIN C2H2 ZINC FINGER"/>
    <property type="match status" value="1"/>
</dbReference>
<keyword evidence="4" id="KW-1185">Reference proteome</keyword>
<dbReference type="Gene3D" id="6.10.140.140">
    <property type="match status" value="1"/>
</dbReference>
<evidence type="ECO:0000313" key="3">
    <source>
        <dbReference type="EMBL" id="KAK7804009.1"/>
    </source>
</evidence>
<evidence type="ECO:0000259" key="2">
    <source>
        <dbReference type="PROSITE" id="PS50805"/>
    </source>
</evidence>
<name>A0AAW0HM94_MYOGA</name>
<dbReference type="EMBL" id="JBBHLL010000396">
    <property type="protein sequence ID" value="KAK7804009.1"/>
    <property type="molecule type" value="Genomic_DNA"/>
</dbReference>
<dbReference type="InterPro" id="IPR050169">
    <property type="entry name" value="Krueppel_C2H2_ZnF"/>
</dbReference>
<dbReference type="SMART" id="SM00349">
    <property type="entry name" value="KRAB"/>
    <property type="match status" value="1"/>
</dbReference>
<reference evidence="3 4" key="1">
    <citation type="journal article" date="2023" name="bioRxiv">
        <title>Conserved and derived expression patterns and positive selection on dental genes reveal complex evolutionary context of ever-growing rodent molars.</title>
        <authorList>
            <person name="Calamari Z.T."/>
            <person name="Song A."/>
            <person name="Cohen E."/>
            <person name="Akter M."/>
            <person name="Roy R.D."/>
            <person name="Hallikas O."/>
            <person name="Christensen M.M."/>
            <person name="Li P."/>
            <person name="Marangoni P."/>
            <person name="Jernvall J."/>
            <person name="Klein O.D."/>
        </authorList>
    </citation>
    <scope>NUCLEOTIDE SEQUENCE [LARGE SCALE GENOMIC DNA]</scope>
    <source>
        <strain evidence="3">V071</strain>
    </source>
</reference>
<feature type="domain" description="KRAB" evidence="2">
    <location>
        <begin position="34"/>
        <end position="105"/>
    </location>
</feature>
<evidence type="ECO:0000313" key="4">
    <source>
        <dbReference type="Proteomes" id="UP001488838"/>
    </source>
</evidence>
<feature type="compositionally biased region" description="Polar residues" evidence="1">
    <location>
        <begin position="9"/>
        <end position="20"/>
    </location>
</feature>
<dbReference type="PROSITE" id="PS50805">
    <property type="entry name" value="KRAB"/>
    <property type="match status" value="1"/>
</dbReference>
<dbReference type="AlphaFoldDB" id="A0AAW0HM94"/>
<dbReference type="InterPro" id="IPR001909">
    <property type="entry name" value="KRAB"/>
</dbReference>
<gene>
    <name evidence="3" type="ORF">U0070_008190</name>
</gene>
<comment type="caution">
    <text evidence="3">The sequence shown here is derived from an EMBL/GenBank/DDBJ whole genome shotgun (WGS) entry which is preliminary data.</text>
</comment>
<dbReference type="GO" id="GO:0006355">
    <property type="term" value="P:regulation of DNA-templated transcription"/>
    <property type="evidence" value="ECO:0007669"/>
    <property type="project" value="InterPro"/>
</dbReference>
<dbReference type="PANTHER" id="PTHR23232:SF151">
    <property type="entry name" value="EXPRESSED SEQUENCE AW146154-RELATED"/>
    <property type="match status" value="1"/>
</dbReference>
<proteinExistence type="predicted"/>
<dbReference type="CDD" id="cd07765">
    <property type="entry name" value="KRAB_A-box"/>
    <property type="match status" value="1"/>
</dbReference>
<dbReference type="SUPFAM" id="SSF109640">
    <property type="entry name" value="KRAB domain (Kruppel-associated box)"/>
    <property type="match status" value="1"/>
</dbReference>
<dbReference type="InterPro" id="IPR036051">
    <property type="entry name" value="KRAB_dom_sf"/>
</dbReference>
<feature type="region of interest" description="Disordered" evidence="1">
    <location>
        <begin position="1"/>
        <end position="24"/>
    </location>
</feature>
<accession>A0AAW0HM94</accession>